<dbReference type="InterPro" id="IPR019438">
    <property type="entry name" value="Q_salvage"/>
</dbReference>
<comment type="similarity">
    <text evidence="2 6">Belongs to the QNG1 protein family.</text>
</comment>
<dbReference type="WBParaSite" id="SRDH1_74210.4">
    <property type="protein sequence ID" value="SRDH1_74210.4"/>
    <property type="gene ID" value="SRDH1_74210"/>
</dbReference>
<reference evidence="8" key="2">
    <citation type="submission" date="2023-11" db="UniProtKB">
        <authorList>
            <consortium name="WormBaseParasite"/>
        </authorList>
    </citation>
    <scope>IDENTIFICATION</scope>
</reference>
<evidence type="ECO:0000256" key="1">
    <source>
        <dbReference type="ARBA" id="ARBA00022801"/>
    </source>
</evidence>
<evidence type="ECO:0000256" key="4">
    <source>
        <dbReference type="ARBA" id="ARBA00035393"/>
    </source>
</evidence>
<dbReference type="PANTHER" id="PTHR21314">
    <property type="entry name" value="QUEUOSINE 5'-PHOSPHATE N-GLYCOSYLASE_HYDROLASE-RELATED"/>
    <property type="match status" value="1"/>
</dbReference>
<reference evidence="7" key="1">
    <citation type="submission" date="2022-06" db="EMBL/GenBank/DDBJ databases">
        <authorList>
            <person name="Berger JAMES D."/>
            <person name="Berger JAMES D."/>
        </authorList>
    </citation>
    <scope>NUCLEOTIDE SEQUENCE [LARGE SCALE GENOMIC DNA]</scope>
</reference>
<keyword evidence="1 6" id="KW-0378">Hydrolase</keyword>
<evidence type="ECO:0000256" key="3">
    <source>
        <dbReference type="ARBA" id="ARBA00035306"/>
    </source>
</evidence>
<dbReference type="GO" id="GO:0006400">
    <property type="term" value="P:tRNA modification"/>
    <property type="evidence" value="ECO:0007669"/>
    <property type="project" value="TreeGrafter"/>
</dbReference>
<protein>
    <recommendedName>
        <fullName evidence="3 6">Queuosine 5'-phosphate N-glycosylase/hydrolase</fullName>
        <ecNumber evidence="6">3.2.2.-</ecNumber>
    </recommendedName>
    <alternativeName>
        <fullName evidence="4 6">Queuosine-nucleotide N-glycosylase/hydrolase</fullName>
    </alternativeName>
</protein>
<dbReference type="GO" id="GO:0016787">
    <property type="term" value="F:hydrolase activity"/>
    <property type="evidence" value="ECO:0007669"/>
    <property type="project" value="UniProtKB-KW"/>
</dbReference>
<evidence type="ECO:0000256" key="2">
    <source>
        <dbReference type="ARBA" id="ARBA00035119"/>
    </source>
</evidence>
<dbReference type="Proteomes" id="UP000050792">
    <property type="component" value="Unassembled WGS sequence"/>
</dbReference>
<proteinExistence type="inferred from homology"/>
<evidence type="ECO:0000313" key="7">
    <source>
        <dbReference type="Proteomes" id="UP000050792"/>
    </source>
</evidence>
<dbReference type="EC" id="3.2.2.-" evidence="6"/>
<dbReference type="PANTHER" id="PTHR21314:SF0">
    <property type="entry name" value="QUEUOSINE 5'-PHOSPHATE N-GLYCOSYLASE_HYDROLASE"/>
    <property type="match status" value="1"/>
</dbReference>
<sequence length="355" mass="40903">MDTYILLRNAHICNEIAQHSISVTQLMEYLAPLSSSLFVMQNAEHVSINVENIQCLVEMVCEKYSPFDTKSWINQELTPNVADERSIEWIFVTSLLNFSFWSNSHVNFEVSYCNKIYTGYWALCAAVNRAIDEGVDLLNPEVYQSVTEDQLRYIFRSHTAEPIPLFDERLNALRCAGKTLLENFDGSFKNALSSCENSAAKLLKLLCDYFPSFRDYSLYKGKHVSFLKRAQILVGDLWYCFEGKGFGYFHDIDEITAFADYRVPQVLHYFGAIEYSEDLTKKIHNGEEIANGSELEVEIRAATILAVHNIVKSLNSKNISCNSIMVDNFLWNYRRSHADEIDAEIPMHRTRCIYY</sequence>
<comment type="catalytic activity">
    <reaction evidence="5 6">
        <text>queuosine 5'-phosphate + H2O = queuine + D-ribose 5-phosphate</text>
        <dbReference type="Rhea" id="RHEA:75387"/>
        <dbReference type="ChEBI" id="CHEBI:15377"/>
        <dbReference type="ChEBI" id="CHEBI:17433"/>
        <dbReference type="ChEBI" id="CHEBI:78346"/>
        <dbReference type="ChEBI" id="CHEBI:194371"/>
    </reaction>
    <physiologicalReaction direction="left-to-right" evidence="5 6">
        <dbReference type="Rhea" id="RHEA:75388"/>
    </physiologicalReaction>
</comment>
<dbReference type="Pfam" id="PF10343">
    <property type="entry name" value="Q_salvage"/>
    <property type="match status" value="1"/>
</dbReference>
<name>A0AA85G2C5_9TREM</name>
<evidence type="ECO:0000313" key="8">
    <source>
        <dbReference type="WBParaSite" id="SRDH1_74210.4"/>
    </source>
</evidence>
<organism evidence="7 8">
    <name type="scientific">Schistosoma rodhaini</name>
    <dbReference type="NCBI Taxonomy" id="6188"/>
    <lineage>
        <taxon>Eukaryota</taxon>
        <taxon>Metazoa</taxon>
        <taxon>Spiralia</taxon>
        <taxon>Lophotrochozoa</taxon>
        <taxon>Platyhelminthes</taxon>
        <taxon>Trematoda</taxon>
        <taxon>Digenea</taxon>
        <taxon>Strigeidida</taxon>
        <taxon>Schistosomatoidea</taxon>
        <taxon>Schistosomatidae</taxon>
        <taxon>Schistosoma</taxon>
    </lineage>
</organism>
<accession>A0AA85G2C5</accession>
<dbReference type="AlphaFoldDB" id="A0AA85G2C5"/>
<keyword evidence="7" id="KW-1185">Reference proteome</keyword>
<evidence type="ECO:0000256" key="6">
    <source>
        <dbReference type="RuleBase" id="RU365002"/>
    </source>
</evidence>
<comment type="function">
    <text evidence="6">Catalyzes the hydrolysis of queuosine 5'-phosphate, releasing the nucleobase queuine (q). Is required for salvage of queuine from exogenous queuosine (Q) that is imported and then converted to queuosine 5'-phosphate intracellularly.</text>
</comment>
<evidence type="ECO:0000256" key="5">
    <source>
        <dbReference type="ARBA" id="ARBA00048204"/>
    </source>
</evidence>